<feature type="region of interest" description="Disordered" evidence="1">
    <location>
        <begin position="78"/>
        <end position="98"/>
    </location>
</feature>
<dbReference type="RefSeq" id="WP_158521027.1">
    <property type="nucleotide sequence ID" value="NZ_CP017641.1"/>
</dbReference>
<evidence type="ECO:0000313" key="5">
    <source>
        <dbReference type="Proteomes" id="UP000187735"/>
    </source>
</evidence>
<keyword evidence="2" id="KW-0732">Signal</keyword>
<dbReference type="Gene3D" id="3.20.20.150">
    <property type="entry name" value="Divalent-metal-dependent TIM barrel enzymes"/>
    <property type="match status" value="1"/>
</dbReference>
<feature type="domain" description="Xylose isomerase-like TIM barrel" evidence="3">
    <location>
        <begin position="64"/>
        <end position="280"/>
    </location>
</feature>
<dbReference type="InterPro" id="IPR036237">
    <property type="entry name" value="Xyl_isomerase-like_sf"/>
</dbReference>
<dbReference type="SUPFAM" id="SSF51658">
    <property type="entry name" value="Xylose isomerase-like"/>
    <property type="match status" value="1"/>
</dbReference>
<protein>
    <submittedName>
        <fullName evidence="4">Xylose isomerase-like TIM barrel</fullName>
    </submittedName>
</protein>
<dbReference type="OrthoDB" id="261610at2"/>
<evidence type="ECO:0000256" key="2">
    <source>
        <dbReference type="SAM" id="SignalP"/>
    </source>
</evidence>
<dbReference type="EMBL" id="CP017641">
    <property type="protein sequence ID" value="APZ93528.1"/>
    <property type="molecule type" value="Genomic_DNA"/>
</dbReference>
<dbReference type="PANTHER" id="PTHR12110:SF21">
    <property type="entry name" value="XYLOSE ISOMERASE-LIKE TIM BARREL DOMAIN-CONTAINING PROTEIN"/>
    <property type="match status" value="1"/>
</dbReference>
<evidence type="ECO:0000259" key="3">
    <source>
        <dbReference type="Pfam" id="PF01261"/>
    </source>
</evidence>
<dbReference type="InterPro" id="IPR050312">
    <property type="entry name" value="IolE/XylAMocC-like"/>
</dbReference>
<dbReference type="GO" id="GO:0016853">
    <property type="term" value="F:isomerase activity"/>
    <property type="evidence" value="ECO:0007669"/>
    <property type="project" value="UniProtKB-KW"/>
</dbReference>
<keyword evidence="4" id="KW-0413">Isomerase</keyword>
<organism evidence="4 5">
    <name type="scientific">Fuerstiella marisgermanici</name>
    <dbReference type="NCBI Taxonomy" id="1891926"/>
    <lineage>
        <taxon>Bacteria</taxon>
        <taxon>Pseudomonadati</taxon>
        <taxon>Planctomycetota</taxon>
        <taxon>Planctomycetia</taxon>
        <taxon>Planctomycetales</taxon>
        <taxon>Planctomycetaceae</taxon>
        <taxon>Fuerstiella</taxon>
    </lineage>
</organism>
<reference evidence="4 5" key="1">
    <citation type="journal article" date="2016" name="Front. Microbiol.">
        <title>Fuerstia marisgermanicae gen. nov., sp. nov., an Unusual Member of the Phylum Planctomycetes from the German Wadden Sea.</title>
        <authorList>
            <person name="Kohn T."/>
            <person name="Heuer A."/>
            <person name="Jogler M."/>
            <person name="Vollmers J."/>
            <person name="Boedeker C."/>
            <person name="Bunk B."/>
            <person name="Rast P."/>
            <person name="Borchert D."/>
            <person name="Glockner I."/>
            <person name="Freese H.M."/>
            <person name="Klenk H.P."/>
            <person name="Overmann J."/>
            <person name="Kaster A.K."/>
            <person name="Rohde M."/>
            <person name="Wiegand S."/>
            <person name="Jogler C."/>
        </authorList>
    </citation>
    <scope>NUCLEOTIDE SEQUENCE [LARGE SCALE GENOMIC DNA]</scope>
    <source>
        <strain evidence="4 5">NH11</strain>
    </source>
</reference>
<keyword evidence="5" id="KW-1185">Reference proteome</keyword>
<dbReference type="KEGG" id="fmr:Fuma_03146"/>
<dbReference type="InterPro" id="IPR013022">
    <property type="entry name" value="Xyl_isomerase-like_TIM-brl"/>
</dbReference>
<accession>A0A1P8WHJ8</accession>
<feature type="signal peptide" evidence="2">
    <location>
        <begin position="1"/>
        <end position="30"/>
    </location>
</feature>
<evidence type="ECO:0000256" key="1">
    <source>
        <dbReference type="SAM" id="MobiDB-lite"/>
    </source>
</evidence>
<dbReference type="PANTHER" id="PTHR12110">
    <property type="entry name" value="HYDROXYPYRUVATE ISOMERASE"/>
    <property type="match status" value="1"/>
</dbReference>
<dbReference type="Proteomes" id="UP000187735">
    <property type="component" value="Chromosome"/>
</dbReference>
<dbReference type="AlphaFoldDB" id="A0A1P8WHJ8"/>
<gene>
    <name evidence="4" type="ORF">Fuma_03146</name>
</gene>
<sequence precursor="true">MQTTPLNRRTLFCRVATAAMTLPIAKSAVALDDERDEVAPTKFQLGCMTLPYAAFPLQRALESIAGAGYRHVAWGTSHRETDGGEKVPVMPTDASPQKASELAKRCRDLELNPVMMFSTVYPEAPNAMEVLTQRIKQAEAAGISQVLTFGHTKGGNRALWVKRFQQLGPIARDNNVLLVVKQHGGSTGTGRACAQIIREVNDEGVKVNYDAGNVMDYLNVDPIPDIKTCADVVHSFCLKDHRNWPKDEDCGPGFGEIDHYKLLHPVAFTGRTIPLCCENIFAPNLPRPSKPEGIDRLAKQVRQYMEVVIAGTHRRAVGVGGE</sequence>
<feature type="chain" id="PRO_5012117109" evidence="2">
    <location>
        <begin position="31"/>
        <end position="322"/>
    </location>
</feature>
<evidence type="ECO:0000313" key="4">
    <source>
        <dbReference type="EMBL" id="APZ93528.1"/>
    </source>
</evidence>
<name>A0A1P8WHJ8_9PLAN</name>
<proteinExistence type="predicted"/>
<dbReference type="Pfam" id="PF01261">
    <property type="entry name" value="AP_endonuc_2"/>
    <property type="match status" value="1"/>
</dbReference>